<dbReference type="Proteomes" id="UP000254554">
    <property type="component" value="Unassembled WGS sequence"/>
</dbReference>
<proteinExistence type="predicted"/>
<gene>
    <name evidence="2" type="ORF">NCTC11370_02995</name>
</gene>
<evidence type="ECO:0008006" key="4">
    <source>
        <dbReference type="Google" id="ProtNLM"/>
    </source>
</evidence>
<name>A0A377GDJ3_9GAMM</name>
<keyword evidence="1" id="KW-0812">Transmembrane</keyword>
<evidence type="ECO:0000313" key="2">
    <source>
        <dbReference type="EMBL" id="STO22893.1"/>
    </source>
</evidence>
<organism evidence="2 3">
    <name type="scientific">Fluoribacter dumoffii</name>
    <dbReference type="NCBI Taxonomy" id="463"/>
    <lineage>
        <taxon>Bacteria</taxon>
        <taxon>Pseudomonadati</taxon>
        <taxon>Pseudomonadota</taxon>
        <taxon>Gammaproteobacteria</taxon>
        <taxon>Legionellales</taxon>
        <taxon>Legionellaceae</taxon>
        <taxon>Fluoribacter</taxon>
    </lineage>
</organism>
<protein>
    <recommendedName>
        <fullName evidence="4">Dot/Icm T4SS effector</fullName>
    </recommendedName>
</protein>
<evidence type="ECO:0000256" key="1">
    <source>
        <dbReference type="SAM" id="Phobius"/>
    </source>
</evidence>
<keyword evidence="1" id="KW-1133">Transmembrane helix</keyword>
<evidence type="ECO:0000313" key="3">
    <source>
        <dbReference type="Proteomes" id="UP000254554"/>
    </source>
</evidence>
<keyword evidence="1" id="KW-0472">Membrane</keyword>
<feature type="transmembrane region" description="Helical" evidence="1">
    <location>
        <begin position="541"/>
        <end position="564"/>
    </location>
</feature>
<dbReference type="AlphaFoldDB" id="A0A377GDJ3"/>
<dbReference type="STRING" id="1094715.GCA_000236165_02981"/>
<sequence length="631" mass="70506">MMGKVVYHSFDFDGCFSNETSRHLLGKNWTRLKSKKEVNDAFLTANNEILSSFKSPDKTVLFIGSNRQTPHVDLSNGTGTEYPSGSVYPRMEAFAEQLGETTTFNPFVLSDLETDPVVIGQMFQKFKEMEYLEENGSYKNDATINKFEKDGIKDQIDDESKVSLVFAQMHLAAMENPDDEIEFNFYDDRKDIMERVQKFFKEYPELIPKNVTLNLKGYSGPHLTQEVAQEELACFIVHTTTNLENDATLKLLDEARTNNLPIFFKIPGEPEKFSMYRRTQSGEWGFADFDGKIPGKNVAEFSTLFPAEDGGKQYPSTSKNPEVFDFLKTQHFLPIPLKRKTSKEVYNYGEPTPVDSIKGQGNIPREIADWKPVYKAMREASMTEEAQQWKSITVADDFKLTDFIAQLYSNSASKEKNDQLIDKIINNKLQRLNSDFPPDEKEKLNFALLELYKAKIKAANAQLSSTGILSEDLRNARNALCDTISESLKSPDLTLEECQDLDQLTQHAHRAIETKDPDLQFKSICELGELSDKLAGNKSKIFQGVSVACGIFAVAAAFVAFALAPTGIGLIIGLAVAGALTAASIGAAKGAENTQTDISKKTHDFKEALEEIRAEKLGLAAEPEIPQNLSP</sequence>
<dbReference type="EMBL" id="UGGT01000001">
    <property type="protein sequence ID" value="STO22893.1"/>
    <property type="molecule type" value="Genomic_DNA"/>
</dbReference>
<reference evidence="2 3" key="1">
    <citation type="submission" date="2018-06" db="EMBL/GenBank/DDBJ databases">
        <authorList>
            <consortium name="Pathogen Informatics"/>
            <person name="Doyle S."/>
        </authorList>
    </citation>
    <scope>NUCLEOTIDE SEQUENCE [LARGE SCALE GENOMIC DNA]</scope>
    <source>
        <strain evidence="2 3">NCTC11370</strain>
    </source>
</reference>
<keyword evidence="3" id="KW-1185">Reference proteome</keyword>
<accession>A0A377GDJ3</accession>
<feature type="transmembrane region" description="Helical" evidence="1">
    <location>
        <begin position="570"/>
        <end position="591"/>
    </location>
</feature>